<feature type="compositionally biased region" description="Basic and acidic residues" evidence="8">
    <location>
        <begin position="629"/>
        <end position="647"/>
    </location>
</feature>
<evidence type="ECO:0000256" key="2">
    <source>
        <dbReference type="ARBA" id="ARBA00022475"/>
    </source>
</evidence>
<dbReference type="EMBL" id="JBHTLQ010000014">
    <property type="protein sequence ID" value="MFD1190539.1"/>
    <property type="molecule type" value="Genomic_DNA"/>
</dbReference>
<evidence type="ECO:0000256" key="3">
    <source>
        <dbReference type="ARBA" id="ARBA00022692"/>
    </source>
</evidence>
<evidence type="ECO:0000256" key="1">
    <source>
        <dbReference type="ARBA" id="ARBA00004401"/>
    </source>
</evidence>
<evidence type="ECO:0000313" key="10">
    <source>
        <dbReference type="EMBL" id="MFD1190539.1"/>
    </source>
</evidence>
<accession>A0ABW3T061</accession>
<proteinExistence type="inferred from homology"/>
<evidence type="ECO:0000256" key="8">
    <source>
        <dbReference type="SAM" id="MobiDB-lite"/>
    </source>
</evidence>
<dbReference type="Pfam" id="PF13145">
    <property type="entry name" value="Rotamase_2"/>
    <property type="match status" value="1"/>
</dbReference>
<keyword evidence="5" id="KW-0472">Membrane</keyword>
<feature type="region of interest" description="Disordered" evidence="8">
    <location>
        <begin position="617"/>
        <end position="647"/>
    </location>
</feature>
<keyword evidence="6" id="KW-0143">Chaperone</keyword>
<keyword evidence="3" id="KW-0812">Transmembrane</keyword>
<dbReference type="Pfam" id="PF13624">
    <property type="entry name" value="SurA_N_3"/>
    <property type="match status" value="1"/>
</dbReference>
<dbReference type="InterPro" id="IPR000297">
    <property type="entry name" value="PPIase_PpiC"/>
</dbReference>
<comment type="similarity">
    <text evidence="7">Belongs to the PpiD chaperone family.</text>
</comment>
<dbReference type="RefSeq" id="WP_377353215.1">
    <property type="nucleotide sequence ID" value="NZ_JBHTLQ010000014.1"/>
</dbReference>
<comment type="subcellular location">
    <subcellularLocation>
        <location evidence="1">Cell membrane</location>
        <topology evidence="1">Single-pass type II membrane protein</topology>
    </subcellularLocation>
</comment>
<keyword evidence="4" id="KW-1133">Transmembrane helix</keyword>
<dbReference type="SUPFAM" id="SSF109998">
    <property type="entry name" value="Triger factor/SurA peptide-binding domain-like"/>
    <property type="match status" value="1"/>
</dbReference>
<dbReference type="InterPro" id="IPR052029">
    <property type="entry name" value="PpiD_chaperone"/>
</dbReference>
<evidence type="ECO:0000256" key="4">
    <source>
        <dbReference type="ARBA" id="ARBA00022989"/>
    </source>
</evidence>
<protein>
    <submittedName>
        <fullName evidence="10">SurA N-terminal domain-containing protein</fullName>
    </submittedName>
</protein>
<dbReference type="PANTHER" id="PTHR47529">
    <property type="entry name" value="PEPTIDYL-PROLYL CIS-TRANS ISOMERASE D"/>
    <property type="match status" value="1"/>
</dbReference>
<sequence length="647" mass="69721">MIASFRAFAKSWFATLLIGLLIVSFAVFGVQDVFRGRISNSVVTAGSRTVTPQQFKREFDSYRKGLEQQVGQPVTQEIAIENHLDARLLEELANQEGFAALLGKIGLKPADSLMKAQLEKIPAFFDQVSGRFDKTLYLQKLGENQFTAPEFEQRMRDDIAQNHFASGMVNGMRVPRAYTALGAVMDMETRDVGFFAVDPRSVAQPALPTDAQLTQFMKDNAAQLMRPEFRVLTVVKFSPSMVSQNLPIDEAELKKRFDYRKDTLSQPETRTVAQIPVKDAKTGQAVAQRLSSGENPSLVAKSVGAEAIIYADKPRTAIADSKVGAAAFSLPRGGVSVVQGDLGTAVVIVGAITPGHTVTLEEVRPALEAELRKDAAAQKVYDISQAYDDAHAGGASLAEAAKKAGAPTITLGPVTEQGQGLNGQPVPGVTPQMLKTAFALAAGTDSEIEDAGQGEYFAVRVEKVIGKALPPLAEVKPQLVRVWMLREMTKRLQAKADELAARVKKGESLEAVAGSVGQRVVRVTGLDRQNAAQNQTLSRDALGKAFNLPKGDVFTAENGQAFGLVVAKLEGVHAPSGSTLARATEDMRPQVTMALFRELGADARRYARTELKVKVNTDQARAALGLEPEDTKGKGDKAKTSKSEKDQ</sequence>
<dbReference type="PANTHER" id="PTHR47529:SF1">
    <property type="entry name" value="PERIPLASMIC CHAPERONE PPID"/>
    <property type="match status" value="1"/>
</dbReference>
<evidence type="ECO:0000256" key="7">
    <source>
        <dbReference type="ARBA" id="ARBA00038408"/>
    </source>
</evidence>
<reference evidence="11" key="1">
    <citation type="journal article" date="2019" name="Int. J. Syst. Evol. Microbiol.">
        <title>The Global Catalogue of Microorganisms (GCM) 10K type strain sequencing project: providing services to taxonomists for standard genome sequencing and annotation.</title>
        <authorList>
            <consortium name="The Broad Institute Genomics Platform"/>
            <consortium name="The Broad Institute Genome Sequencing Center for Infectious Disease"/>
            <person name="Wu L."/>
            <person name="Ma J."/>
        </authorList>
    </citation>
    <scope>NUCLEOTIDE SEQUENCE [LARGE SCALE GENOMIC DNA]</scope>
    <source>
        <strain evidence="11">CCUG 55074</strain>
    </source>
</reference>
<comment type="caution">
    <text evidence="10">The sequence shown here is derived from an EMBL/GenBank/DDBJ whole genome shotgun (WGS) entry which is preliminary data.</text>
</comment>
<name>A0ABW3T061_9CAUL</name>
<dbReference type="InterPro" id="IPR027304">
    <property type="entry name" value="Trigger_fact/SurA_dom_sf"/>
</dbReference>
<keyword evidence="2" id="KW-1003">Cell membrane</keyword>
<keyword evidence="11" id="KW-1185">Reference proteome</keyword>
<feature type="domain" description="PpiC" evidence="9">
    <location>
        <begin position="248"/>
        <end position="365"/>
    </location>
</feature>
<evidence type="ECO:0000256" key="6">
    <source>
        <dbReference type="ARBA" id="ARBA00023186"/>
    </source>
</evidence>
<evidence type="ECO:0000313" key="11">
    <source>
        <dbReference type="Proteomes" id="UP001597216"/>
    </source>
</evidence>
<organism evidence="10 11">
    <name type="scientific">Phenylobacterium conjunctum</name>
    <dbReference type="NCBI Taxonomy" id="1298959"/>
    <lineage>
        <taxon>Bacteria</taxon>
        <taxon>Pseudomonadati</taxon>
        <taxon>Pseudomonadota</taxon>
        <taxon>Alphaproteobacteria</taxon>
        <taxon>Caulobacterales</taxon>
        <taxon>Caulobacteraceae</taxon>
        <taxon>Phenylobacterium</taxon>
    </lineage>
</organism>
<evidence type="ECO:0000256" key="5">
    <source>
        <dbReference type="ARBA" id="ARBA00023136"/>
    </source>
</evidence>
<gene>
    <name evidence="10" type="ORF">ACFQ27_08110</name>
</gene>
<evidence type="ECO:0000259" key="9">
    <source>
        <dbReference type="Pfam" id="PF13145"/>
    </source>
</evidence>
<dbReference type="Proteomes" id="UP001597216">
    <property type="component" value="Unassembled WGS sequence"/>
</dbReference>